<dbReference type="EMBL" id="JAEVFJ010000016">
    <property type="protein sequence ID" value="KAH8100388.1"/>
    <property type="molecule type" value="Genomic_DNA"/>
</dbReference>
<dbReference type="GO" id="GO:0005815">
    <property type="term" value="C:microtubule organizing center"/>
    <property type="evidence" value="ECO:0007669"/>
    <property type="project" value="InterPro"/>
</dbReference>
<feature type="region of interest" description="Disordered" evidence="4">
    <location>
        <begin position="585"/>
        <end position="635"/>
    </location>
</feature>
<feature type="domain" description="Centrosomin N-terminal motif 1" evidence="5">
    <location>
        <begin position="129"/>
        <end position="202"/>
    </location>
</feature>
<evidence type="ECO:0000313" key="6">
    <source>
        <dbReference type="EMBL" id="KAH8100388.1"/>
    </source>
</evidence>
<comment type="caution">
    <text evidence="6">The sequence shown here is derived from an EMBL/GenBank/DDBJ whole genome shotgun (WGS) entry which is preliminary data.</text>
</comment>
<comment type="subcellular location">
    <subcellularLocation>
        <location evidence="1">Cytoplasm</location>
    </subcellularLocation>
</comment>
<dbReference type="GO" id="GO:0005737">
    <property type="term" value="C:cytoplasm"/>
    <property type="evidence" value="ECO:0007669"/>
    <property type="project" value="UniProtKB-SubCell"/>
</dbReference>
<keyword evidence="3" id="KW-0175">Coiled coil</keyword>
<proteinExistence type="predicted"/>
<gene>
    <name evidence="6" type="ORF">BXZ70DRAFT_188232</name>
</gene>
<keyword evidence="2" id="KW-0963">Cytoplasm</keyword>
<feature type="compositionally biased region" description="Low complexity" evidence="4">
    <location>
        <begin position="32"/>
        <end position="59"/>
    </location>
</feature>
<organism evidence="6 7">
    <name type="scientific">Cristinia sonorae</name>
    <dbReference type="NCBI Taxonomy" id="1940300"/>
    <lineage>
        <taxon>Eukaryota</taxon>
        <taxon>Fungi</taxon>
        <taxon>Dikarya</taxon>
        <taxon>Basidiomycota</taxon>
        <taxon>Agaricomycotina</taxon>
        <taxon>Agaricomycetes</taxon>
        <taxon>Agaricomycetidae</taxon>
        <taxon>Agaricales</taxon>
        <taxon>Pleurotineae</taxon>
        <taxon>Stephanosporaceae</taxon>
        <taxon>Cristinia</taxon>
    </lineage>
</organism>
<reference evidence="6" key="1">
    <citation type="journal article" date="2021" name="New Phytol.">
        <title>Evolutionary innovations through gain and loss of genes in the ectomycorrhizal Boletales.</title>
        <authorList>
            <person name="Wu G."/>
            <person name="Miyauchi S."/>
            <person name="Morin E."/>
            <person name="Kuo A."/>
            <person name="Drula E."/>
            <person name="Varga T."/>
            <person name="Kohler A."/>
            <person name="Feng B."/>
            <person name="Cao Y."/>
            <person name="Lipzen A."/>
            <person name="Daum C."/>
            <person name="Hundley H."/>
            <person name="Pangilinan J."/>
            <person name="Johnson J."/>
            <person name="Barry K."/>
            <person name="LaButti K."/>
            <person name="Ng V."/>
            <person name="Ahrendt S."/>
            <person name="Min B."/>
            <person name="Choi I.G."/>
            <person name="Park H."/>
            <person name="Plett J.M."/>
            <person name="Magnuson J."/>
            <person name="Spatafora J.W."/>
            <person name="Nagy L.G."/>
            <person name="Henrissat B."/>
            <person name="Grigoriev I.V."/>
            <person name="Yang Z.L."/>
            <person name="Xu J."/>
            <person name="Martin F.M."/>
        </authorList>
    </citation>
    <scope>NUCLEOTIDE SEQUENCE</scope>
    <source>
        <strain evidence="6">KKN 215</strain>
    </source>
</reference>
<evidence type="ECO:0000313" key="7">
    <source>
        <dbReference type="Proteomes" id="UP000813824"/>
    </source>
</evidence>
<evidence type="ECO:0000259" key="5">
    <source>
        <dbReference type="Pfam" id="PF07989"/>
    </source>
</evidence>
<evidence type="ECO:0000256" key="3">
    <source>
        <dbReference type="SAM" id="Coils"/>
    </source>
</evidence>
<feature type="region of interest" description="Disordered" evidence="4">
    <location>
        <begin position="85"/>
        <end position="124"/>
    </location>
</feature>
<name>A0A8K0UP48_9AGAR</name>
<dbReference type="AlphaFoldDB" id="A0A8K0UP48"/>
<feature type="compositionally biased region" description="Basic and acidic residues" evidence="4">
    <location>
        <begin position="94"/>
        <end position="104"/>
    </location>
</feature>
<sequence>MSAALNARGDTSIQSAGTHPDLSLGSFVSGFSTPARRAPSASTATSSAPLSTPSPPTAAAAFRKRLEEGTPLAKRFSSQALDDADDGIDVLDTPGREKRLDEHLGSSPGRAMTRTKSTGPGTKGSVNLTLRDQEKHIDSLKKENWNIKLKVHFLEERLAQLAPDQIDSALKQNINLKIEVQQRGMEIKRLRKLVLDLERELERLQRGSGGAESRARELEQKLEEREREIREMRRRRAVGPDDAALRELESRNQELEEELEGVKGLLEENMEEMERLRKIAERGGGGDEQLRQNVEELEQENEELRTKLDEQEELLAHRNDEKEDMADEIEALRLEIEDIQRRREAESLERSQSRAQILEAREEREAVEDDLNAFRDKLAAVHIELQQKDDEIEMKNREIEDLIAEHERIVDTVQNEWRGEVEEARNQVEELRDVLEQRDAESKELREHVSDLEAGTTEMHEKFEAALAHLERESEEKDAEIVAANREIEKLGEQVYLLEEENDRIKEESDRIREDDAVERERLSALTAALKDVGDSLPPNDVVLTPQYRKWHPSRHNWRKPKTSMNLGSKKQTINGLTLRNSRVTSRTSLRNSNVNAPHVKPAMTSSHSSRRNTTRSSAGKGVAWRQRSLPCSPL</sequence>
<protein>
    <submittedName>
        <fullName evidence="6">Microtubule associated-domain-containing protein</fullName>
    </submittedName>
</protein>
<dbReference type="OrthoDB" id="3059059at2759"/>
<feature type="compositionally biased region" description="Polar residues" evidence="4">
    <location>
        <begin position="114"/>
        <end position="124"/>
    </location>
</feature>
<feature type="region of interest" description="Disordered" evidence="4">
    <location>
        <begin position="1"/>
        <end position="59"/>
    </location>
</feature>
<evidence type="ECO:0000256" key="2">
    <source>
        <dbReference type="ARBA" id="ARBA00022490"/>
    </source>
</evidence>
<feature type="coiled-coil region" evidence="3">
    <location>
        <begin position="187"/>
        <end position="515"/>
    </location>
</feature>
<keyword evidence="7" id="KW-1185">Reference proteome</keyword>
<accession>A0A8K0UP48</accession>
<feature type="compositionally biased region" description="Polar residues" evidence="4">
    <location>
        <begin position="585"/>
        <end position="596"/>
    </location>
</feature>
<evidence type="ECO:0000256" key="1">
    <source>
        <dbReference type="ARBA" id="ARBA00004496"/>
    </source>
</evidence>
<dbReference type="Pfam" id="PF07989">
    <property type="entry name" value="Cnn_1N"/>
    <property type="match status" value="1"/>
</dbReference>
<dbReference type="InterPro" id="IPR012943">
    <property type="entry name" value="Cnn_1N"/>
</dbReference>
<dbReference type="Proteomes" id="UP000813824">
    <property type="component" value="Unassembled WGS sequence"/>
</dbReference>
<evidence type="ECO:0000256" key="4">
    <source>
        <dbReference type="SAM" id="MobiDB-lite"/>
    </source>
</evidence>